<dbReference type="PANTHER" id="PTHR24365:SF541">
    <property type="entry name" value="PROTEIN TOLL-RELATED"/>
    <property type="match status" value="1"/>
</dbReference>
<keyword evidence="5" id="KW-0677">Repeat</keyword>
<sequence length="397" mass="44752">MEMRPEISVASSTAVFFYVISRLKNAADLVYFSLGDKMIHIVLLILVLLTETHAGCPLICNCTENSINCVSKNLEKVPSFESLDNNPLIIDLSGNSISLIGMDHFSFDKSEEVKEVFLNNSGVVAIEEAAFEELENLQELYLSDNLLNAVPENFLIHNENMVLLDLSTNYFTDMPKIKSKSLEVFTIASSGVSNIPNGALDGLPNLRILLLSQNNLKTINPVIFDRMSNLFFISVAFNPWDCNCKTIKLFDYLMEKRFVDLTETVQCRNENRMFVDIYREDGVVAAFKDQCDNFVIMAESEEPKEMEISLKNLDVGDSEVLTTATSEKLSEEPAPDIYFSDFSYIVILGISVFLSLLTGGVCGSYLTFRYMKRNITPTESTKELLCRLEDNVVRYSF</sequence>
<dbReference type="PROSITE" id="PS51450">
    <property type="entry name" value="LRR"/>
    <property type="match status" value="1"/>
</dbReference>
<dbReference type="EMBL" id="JALNTZ010000003">
    <property type="protein sequence ID" value="KAJ3658081.1"/>
    <property type="molecule type" value="Genomic_DNA"/>
</dbReference>
<comment type="caution">
    <text evidence="11">The sequence shown here is derived from an EMBL/GenBank/DDBJ whole genome shotgun (WGS) entry which is preliminary data.</text>
</comment>
<gene>
    <name evidence="11" type="ORF">Zmor_009842</name>
</gene>
<dbReference type="InterPro" id="IPR001611">
    <property type="entry name" value="Leu-rich_rpt"/>
</dbReference>
<dbReference type="SUPFAM" id="SSF52058">
    <property type="entry name" value="L domain-like"/>
    <property type="match status" value="1"/>
</dbReference>
<keyword evidence="6 9" id="KW-1133">Transmembrane helix</keyword>
<dbReference type="GO" id="GO:0038023">
    <property type="term" value="F:signaling receptor activity"/>
    <property type="evidence" value="ECO:0007669"/>
    <property type="project" value="TreeGrafter"/>
</dbReference>
<keyword evidence="2" id="KW-0433">Leucine-rich repeat</keyword>
<evidence type="ECO:0000313" key="12">
    <source>
        <dbReference type="Proteomes" id="UP001168821"/>
    </source>
</evidence>
<dbReference type="AlphaFoldDB" id="A0AA38IMI5"/>
<dbReference type="Proteomes" id="UP001168821">
    <property type="component" value="Unassembled WGS sequence"/>
</dbReference>
<evidence type="ECO:0000256" key="6">
    <source>
        <dbReference type="ARBA" id="ARBA00022989"/>
    </source>
</evidence>
<dbReference type="PANTHER" id="PTHR24365">
    <property type="entry name" value="TOLL-LIKE RECEPTOR"/>
    <property type="match status" value="1"/>
</dbReference>
<comment type="subcellular location">
    <subcellularLocation>
        <location evidence="1">Membrane</location>
        <topology evidence="1">Single-pass membrane protein</topology>
    </subcellularLocation>
</comment>
<keyword evidence="8" id="KW-0325">Glycoprotein</keyword>
<keyword evidence="7 9" id="KW-0472">Membrane</keyword>
<keyword evidence="4" id="KW-0732">Signal</keyword>
<dbReference type="InterPro" id="IPR003591">
    <property type="entry name" value="Leu-rich_rpt_typical-subtyp"/>
</dbReference>
<evidence type="ECO:0000256" key="4">
    <source>
        <dbReference type="ARBA" id="ARBA00022729"/>
    </source>
</evidence>
<protein>
    <recommendedName>
        <fullName evidence="10">LRRNT domain-containing protein</fullName>
    </recommendedName>
</protein>
<evidence type="ECO:0000313" key="11">
    <source>
        <dbReference type="EMBL" id="KAJ3658081.1"/>
    </source>
</evidence>
<dbReference type="GO" id="GO:0007165">
    <property type="term" value="P:signal transduction"/>
    <property type="evidence" value="ECO:0007669"/>
    <property type="project" value="TreeGrafter"/>
</dbReference>
<evidence type="ECO:0000259" key="10">
    <source>
        <dbReference type="SMART" id="SM00013"/>
    </source>
</evidence>
<evidence type="ECO:0000256" key="9">
    <source>
        <dbReference type="SAM" id="Phobius"/>
    </source>
</evidence>
<dbReference type="Pfam" id="PF13855">
    <property type="entry name" value="LRR_8"/>
    <property type="match status" value="2"/>
</dbReference>
<name>A0AA38IMI5_9CUCU</name>
<dbReference type="SMART" id="SM00013">
    <property type="entry name" value="LRRNT"/>
    <property type="match status" value="1"/>
</dbReference>
<evidence type="ECO:0000256" key="7">
    <source>
        <dbReference type="ARBA" id="ARBA00023136"/>
    </source>
</evidence>
<dbReference type="SMART" id="SM00369">
    <property type="entry name" value="LRR_TYP"/>
    <property type="match status" value="2"/>
</dbReference>
<dbReference type="InterPro" id="IPR000372">
    <property type="entry name" value="LRRNT"/>
</dbReference>
<keyword evidence="3 9" id="KW-0812">Transmembrane</keyword>
<keyword evidence="12" id="KW-1185">Reference proteome</keyword>
<reference evidence="11" key="1">
    <citation type="journal article" date="2023" name="G3 (Bethesda)">
        <title>Whole genome assemblies of Zophobas morio and Tenebrio molitor.</title>
        <authorList>
            <person name="Kaur S."/>
            <person name="Stinson S.A."/>
            <person name="diCenzo G.C."/>
        </authorList>
    </citation>
    <scope>NUCLEOTIDE SEQUENCE</scope>
    <source>
        <strain evidence="11">QUZm001</strain>
    </source>
</reference>
<feature type="domain" description="LRRNT" evidence="10">
    <location>
        <begin position="55"/>
        <end position="86"/>
    </location>
</feature>
<dbReference type="Gene3D" id="3.80.10.10">
    <property type="entry name" value="Ribonuclease Inhibitor"/>
    <property type="match status" value="1"/>
</dbReference>
<evidence type="ECO:0000256" key="2">
    <source>
        <dbReference type="ARBA" id="ARBA00022614"/>
    </source>
</evidence>
<accession>A0AA38IMI5</accession>
<dbReference type="InterPro" id="IPR032675">
    <property type="entry name" value="LRR_dom_sf"/>
</dbReference>
<evidence type="ECO:0000256" key="5">
    <source>
        <dbReference type="ARBA" id="ARBA00022737"/>
    </source>
</evidence>
<organism evidence="11 12">
    <name type="scientific">Zophobas morio</name>
    <dbReference type="NCBI Taxonomy" id="2755281"/>
    <lineage>
        <taxon>Eukaryota</taxon>
        <taxon>Metazoa</taxon>
        <taxon>Ecdysozoa</taxon>
        <taxon>Arthropoda</taxon>
        <taxon>Hexapoda</taxon>
        <taxon>Insecta</taxon>
        <taxon>Pterygota</taxon>
        <taxon>Neoptera</taxon>
        <taxon>Endopterygota</taxon>
        <taxon>Coleoptera</taxon>
        <taxon>Polyphaga</taxon>
        <taxon>Cucujiformia</taxon>
        <taxon>Tenebrionidae</taxon>
        <taxon>Zophobas</taxon>
    </lineage>
</organism>
<dbReference type="GO" id="GO:0005886">
    <property type="term" value="C:plasma membrane"/>
    <property type="evidence" value="ECO:0007669"/>
    <property type="project" value="TreeGrafter"/>
</dbReference>
<evidence type="ECO:0000256" key="8">
    <source>
        <dbReference type="ARBA" id="ARBA00023180"/>
    </source>
</evidence>
<feature type="transmembrane region" description="Helical" evidence="9">
    <location>
        <begin position="342"/>
        <end position="368"/>
    </location>
</feature>
<evidence type="ECO:0000256" key="3">
    <source>
        <dbReference type="ARBA" id="ARBA00022692"/>
    </source>
</evidence>
<proteinExistence type="predicted"/>
<evidence type="ECO:0000256" key="1">
    <source>
        <dbReference type="ARBA" id="ARBA00004167"/>
    </source>
</evidence>